<dbReference type="RefSeq" id="WP_255927166.1">
    <property type="nucleotide sequence ID" value="NZ_JANFNH010000009.1"/>
</dbReference>
<protein>
    <submittedName>
        <fullName evidence="3">DUF4232 domain-containing protein</fullName>
    </submittedName>
</protein>
<keyword evidence="4" id="KW-1185">Reference proteome</keyword>
<dbReference type="InterPro" id="IPR025326">
    <property type="entry name" value="DUF4232"/>
</dbReference>
<evidence type="ECO:0000313" key="3">
    <source>
        <dbReference type="EMBL" id="MCQ4042719.1"/>
    </source>
</evidence>
<proteinExistence type="predicted"/>
<evidence type="ECO:0000256" key="1">
    <source>
        <dbReference type="SAM" id="SignalP"/>
    </source>
</evidence>
<feature type="chain" id="PRO_5045524075" evidence="1">
    <location>
        <begin position="28"/>
        <end position="178"/>
    </location>
</feature>
<evidence type="ECO:0000313" key="4">
    <source>
        <dbReference type="Proteomes" id="UP001206206"/>
    </source>
</evidence>
<sequence length="178" mass="18023">MRHLLSAAAVAGAAALVGGLGTGVANAADAHTAAARPAACQPGSLRVVLDSAGQEQVGMSHAGTFLRVTNTGKTTCTFSGYPGLALEGSGHTALKTTVRRGATYFAQDPGIHPVTLKRGASAWADLVWTHTGAHTAHAKYLQISPTGSNAHSTVAFNQDVDNGTLAVTAWSAKAPRLG</sequence>
<feature type="domain" description="DUF4232" evidence="2">
    <location>
        <begin position="40"/>
        <end position="170"/>
    </location>
</feature>
<feature type="signal peptide" evidence="1">
    <location>
        <begin position="1"/>
        <end position="27"/>
    </location>
</feature>
<dbReference type="EMBL" id="JANFNH010000009">
    <property type="protein sequence ID" value="MCQ4042719.1"/>
    <property type="molecule type" value="Genomic_DNA"/>
</dbReference>
<accession>A0ABT1PBG2</accession>
<reference evidence="3 4" key="1">
    <citation type="submission" date="2022-06" db="EMBL/GenBank/DDBJ databases">
        <title>Draft genome sequence of type strain Streptomyces rubrisoli DSM 42083.</title>
        <authorList>
            <person name="Duangmal K."/>
            <person name="Klaysubun C."/>
        </authorList>
    </citation>
    <scope>NUCLEOTIDE SEQUENCE [LARGE SCALE GENOMIC DNA]</scope>
    <source>
        <strain evidence="3 4">DSM 42083</strain>
    </source>
</reference>
<organism evidence="3 4">
    <name type="scientific">Streptantibioticus rubrisoli</name>
    <dbReference type="NCBI Taxonomy" id="1387313"/>
    <lineage>
        <taxon>Bacteria</taxon>
        <taxon>Bacillati</taxon>
        <taxon>Actinomycetota</taxon>
        <taxon>Actinomycetes</taxon>
        <taxon>Kitasatosporales</taxon>
        <taxon>Streptomycetaceae</taxon>
        <taxon>Streptantibioticus</taxon>
    </lineage>
</organism>
<keyword evidence="1" id="KW-0732">Signal</keyword>
<dbReference type="Pfam" id="PF14016">
    <property type="entry name" value="DUF4232"/>
    <property type="match status" value="1"/>
</dbReference>
<comment type="caution">
    <text evidence="3">The sequence shown here is derived from an EMBL/GenBank/DDBJ whole genome shotgun (WGS) entry which is preliminary data.</text>
</comment>
<gene>
    <name evidence="3" type="ORF">NON19_11905</name>
</gene>
<name>A0ABT1PBG2_9ACTN</name>
<evidence type="ECO:0000259" key="2">
    <source>
        <dbReference type="Pfam" id="PF14016"/>
    </source>
</evidence>
<dbReference type="Proteomes" id="UP001206206">
    <property type="component" value="Unassembled WGS sequence"/>
</dbReference>